<accession>A0AA40MAR7</accession>
<evidence type="ECO:0008006" key="3">
    <source>
        <dbReference type="Google" id="ProtNLM"/>
    </source>
</evidence>
<sequence>MEAFLRGLLPRLIPVECGSEIHAFQGKTDLLGKLEARLRGYAQWLPNDWRLFVIVDRDDDDCGELKANLEAMAQRAGLATRSSAGDAQWQVVNRIVVEELEAWYFGDWSAVKEEYPRVSRDVPQRRGLREPDAILGGTWETFERVMQNHGYFKEGLPKIDTARRIAARIIPDQNRSPSFQAFHAALMEALS</sequence>
<reference evidence="1 2" key="1">
    <citation type="submission" date="2014-08" db="EMBL/GenBank/DDBJ databases">
        <authorList>
            <person name="Bunnell A."/>
            <person name="Chain P.S."/>
            <person name="Chertkov O."/>
            <person name="Currie B.J."/>
            <person name="Daligault H.E."/>
            <person name="Davenport K.W."/>
            <person name="Davis C."/>
            <person name="Gleasner C.D."/>
            <person name="Johnson S.L."/>
            <person name="Kaestli M."/>
            <person name="Koren S."/>
            <person name="Kunde Y.A."/>
            <person name="Mayo M."/>
            <person name="McMurry K.K."/>
            <person name="Price E.P."/>
            <person name="Reitenga K.G."/>
            <person name="Robison R."/>
            <person name="Rosovitz M.J."/>
            <person name="Sarovich D.S."/>
            <person name="Teshima H."/>
        </authorList>
    </citation>
    <scope>NUCLEOTIDE SEQUENCE [LARGE SCALE GENOMIC DNA]</scope>
    <source>
        <strain evidence="1 2">MSHR44</strain>
    </source>
</reference>
<name>A0AA40MAR7_BURPE</name>
<dbReference type="Pfam" id="PF14103">
    <property type="entry name" value="DUF4276"/>
    <property type="match status" value="1"/>
</dbReference>
<dbReference type="KEGG" id="but:X994_3022"/>
<comment type="caution">
    <text evidence="1">The sequence shown here is derived from an EMBL/GenBank/DDBJ whole genome shotgun (WGS) entry which is preliminary data.</text>
</comment>
<dbReference type="RefSeq" id="WP_198014201.1">
    <property type="nucleotide sequence ID" value="NZ_CP008780.1"/>
</dbReference>
<evidence type="ECO:0000313" key="2">
    <source>
        <dbReference type="Proteomes" id="UP000030475"/>
    </source>
</evidence>
<protein>
    <recommendedName>
        <fullName evidence="3">DUF4276 family protein</fullName>
    </recommendedName>
</protein>
<dbReference type="Proteomes" id="UP000030475">
    <property type="component" value="Unassembled WGS sequence"/>
</dbReference>
<gene>
    <name evidence="1" type="ORF">Y036_2339</name>
</gene>
<proteinExistence type="predicted"/>
<evidence type="ECO:0000313" key="1">
    <source>
        <dbReference type="EMBL" id="KGX06215.1"/>
    </source>
</evidence>
<dbReference type="EMBL" id="JQIM01000010">
    <property type="protein sequence ID" value="KGX06215.1"/>
    <property type="molecule type" value="Genomic_DNA"/>
</dbReference>
<organism evidence="1 2">
    <name type="scientific">Burkholderia pseudomallei</name>
    <name type="common">Pseudomonas pseudomallei</name>
    <dbReference type="NCBI Taxonomy" id="28450"/>
    <lineage>
        <taxon>Bacteria</taxon>
        <taxon>Pseudomonadati</taxon>
        <taxon>Pseudomonadota</taxon>
        <taxon>Betaproteobacteria</taxon>
        <taxon>Burkholderiales</taxon>
        <taxon>Burkholderiaceae</taxon>
        <taxon>Burkholderia</taxon>
        <taxon>pseudomallei group</taxon>
    </lineage>
</organism>
<dbReference type="InterPro" id="IPR025455">
    <property type="entry name" value="DUF4276"/>
</dbReference>
<dbReference type="AlphaFoldDB" id="A0AA40MAR7"/>